<accession>A0AAW0PES9</accession>
<dbReference type="AlphaFoldDB" id="A0AAW0PES9"/>
<feature type="signal peptide" evidence="1">
    <location>
        <begin position="1"/>
        <end position="21"/>
    </location>
</feature>
<name>A0AAW0PES9_9GOBI</name>
<evidence type="ECO:0000256" key="1">
    <source>
        <dbReference type="SAM" id="SignalP"/>
    </source>
</evidence>
<proteinExistence type="predicted"/>
<keyword evidence="3" id="KW-1185">Reference proteome</keyword>
<protein>
    <recommendedName>
        <fullName evidence="4">C-type lectin domain-containing protein</fullName>
    </recommendedName>
</protein>
<evidence type="ECO:0000313" key="2">
    <source>
        <dbReference type="EMBL" id="KAK7918557.1"/>
    </source>
</evidence>
<dbReference type="Gene3D" id="3.10.100.10">
    <property type="entry name" value="Mannose-Binding Protein A, subunit A"/>
    <property type="match status" value="1"/>
</dbReference>
<dbReference type="EMBL" id="JBBPFD010000007">
    <property type="protein sequence ID" value="KAK7918557.1"/>
    <property type="molecule type" value="Genomic_DNA"/>
</dbReference>
<feature type="chain" id="PRO_5043732323" description="C-type lectin domain-containing protein" evidence="1">
    <location>
        <begin position="22"/>
        <end position="135"/>
    </location>
</feature>
<reference evidence="3" key="1">
    <citation type="submission" date="2024-04" db="EMBL/GenBank/DDBJ databases">
        <title>Salinicola lusitanus LLJ914,a marine bacterium isolated from the Okinawa Trough.</title>
        <authorList>
            <person name="Li J."/>
        </authorList>
    </citation>
    <scope>NUCLEOTIDE SEQUENCE [LARGE SCALE GENOMIC DNA]</scope>
</reference>
<organism evidence="2 3">
    <name type="scientific">Mugilogobius chulae</name>
    <name type="common">yellowstripe goby</name>
    <dbReference type="NCBI Taxonomy" id="88201"/>
    <lineage>
        <taxon>Eukaryota</taxon>
        <taxon>Metazoa</taxon>
        <taxon>Chordata</taxon>
        <taxon>Craniata</taxon>
        <taxon>Vertebrata</taxon>
        <taxon>Euteleostomi</taxon>
        <taxon>Actinopterygii</taxon>
        <taxon>Neopterygii</taxon>
        <taxon>Teleostei</taxon>
        <taxon>Neoteleostei</taxon>
        <taxon>Acanthomorphata</taxon>
        <taxon>Gobiaria</taxon>
        <taxon>Gobiiformes</taxon>
        <taxon>Gobioidei</taxon>
        <taxon>Gobiidae</taxon>
        <taxon>Gobionellinae</taxon>
        <taxon>Mugilogobius</taxon>
    </lineage>
</organism>
<dbReference type="InterPro" id="IPR016187">
    <property type="entry name" value="CTDL_fold"/>
</dbReference>
<evidence type="ECO:0000313" key="3">
    <source>
        <dbReference type="Proteomes" id="UP001460270"/>
    </source>
</evidence>
<dbReference type="SUPFAM" id="SSF56436">
    <property type="entry name" value="C-type lectin-like"/>
    <property type="match status" value="1"/>
</dbReference>
<dbReference type="InterPro" id="IPR016186">
    <property type="entry name" value="C-type_lectin-like/link_sf"/>
</dbReference>
<keyword evidence="1" id="KW-0732">Signal</keyword>
<evidence type="ECO:0008006" key="4">
    <source>
        <dbReference type="Google" id="ProtNLM"/>
    </source>
</evidence>
<comment type="caution">
    <text evidence="2">The sequence shown here is derived from an EMBL/GenBank/DDBJ whole genome shotgun (WGS) entry which is preliminary data.</text>
</comment>
<dbReference type="CDD" id="cd00037">
    <property type="entry name" value="CLECT"/>
    <property type="match status" value="1"/>
</dbReference>
<sequence length="135" mass="14988">MAVLMEILWMLFVIWSAVVYAGSSCPKGSQIHLSTQRCYWISQQVATWSQALDSCRLQGGDVANANGIELQSFVHRFFSAYVTHELLHFCCIHLLEVSVIDVDELTVSGFGSGAHKVDRLLHGRTGEAQRECADS</sequence>
<gene>
    <name evidence="2" type="ORF">WMY93_009841</name>
</gene>
<dbReference type="Proteomes" id="UP001460270">
    <property type="component" value="Unassembled WGS sequence"/>
</dbReference>